<feature type="non-terminal residue" evidence="1">
    <location>
        <position position="58"/>
    </location>
</feature>
<dbReference type="EMBL" id="UINC01067555">
    <property type="protein sequence ID" value="SVB99324.1"/>
    <property type="molecule type" value="Genomic_DNA"/>
</dbReference>
<reference evidence="1" key="1">
    <citation type="submission" date="2018-05" db="EMBL/GenBank/DDBJ databases">
        <authorList>
            <person name="Lanie J.A."/>
            <person name="Ng W.-L."/>
            <person name="Kazmierczak K.M."/>
            <person name="Andrzejewski T.M."/>
            <person name="Davidsen T.M."/>
            <person name="Wayne K.J."/>
            <person name="Tettelin H."/>
            <person name="Glass J.I."/>
            <person name="Rusch D."/>
            <person name="Podicherti R."/>
            <person name="Tsui H.-C.T."/>
            <person name="Winkler M.E."/>
        </authorList>
    </citation>
    <scope>NUCLEOTIDE SEQUENCE</scope>
</reference>
<accession>A0A382IHV2</accession>
<gene>
    <name evidence="1" type="ORF">METZ01_LOCUS252178</name>
</gene>
<name>A0A382IHV2_9ZZZZ</name>
<proteinExistence type="predicted"/>
<sequence>MEYTLRNNKKRDHALYGCNVPCGLETSREAEASINMESSDQNFSDIGSETIYSSKFFY</sequence>
<evidence type="ECO:0000313" key="1">
    <source>
        <dbReference type="EMBL" id="SVB99324.1"/>
    </source>
</evidence>
<dbReference type="AlphaFoldDB" id="A0A382IHV2"/>
<organism evidence="1">
    <name type="scientific">marine metagenome</name>
    <dbReference type="NCBI Taxonomy" id="408172"/>
    <lineage>
        <taxon>unclassified sequences</taxon>
        <taxon>metagenomes</taxon>
        <taxon>ecological metagenomes</taxon>
    </lineage>
</organism>
<protein>
    <submittedName>
        <fullName evidence="1">Uncharacterized protein</fullName>
    </submittedName>
</protein>